<comment type="subcellular location">
    <subcellularLocation>
        <location evidence="1">Secreted</location>
    </subcellularLocation>
</comment>
<dbReference type="OMA" id="LCKCNLW"/>
<dbReference type="GO" id="GO:0008200">
    <property type="term" value="F:ion channel inhibitor activity"/>
    <property type="evidence" value="ECO:0007669"/>
    <property type="project" value="InterPro"/>
</dbReference>
<keyword evidence="3" id="KW-1015">Disulfide bond</keyword>
<evidence type="ECO:0000256" key="3">
    <source>
        <dbReference type="ARBA" id="ARBA00023157"/>
    </source>
</evidence>
<dbReference type="CDD" id="cd12960">
    <property type="entry name" value="Spider_toxin"/>
    <property type="match status" value="1"/>
</dbReference>
<dbReference type="OrthoDB" id="6100049at2759"/>
<evidence type="ECO:0000313" key="6">
    <source>
        <dbReference type="Proteomes" id="UP000015104"/>
    </source>
</evidence>
<keyword evidence="2" id="KW-0964">Secreted</keyword>
<name>T1KBA3_TETUR</name>
<evidence type="ECO:0000256" key="4">
    <source>
        <dbReference type="SAM" id="Phobius"/>
    </source>
</evidence>
<evidence type="ECO:0000256" key="2">
    <source>
        <dbReference type="ARBA" id="ARBA00022525"/>
    </source>
</evidence>
<dbReference type="GO" id="GO:0005576">
    <property type="term" value="C:extracellular region"/>
    <property type="evidence" value="ECO:0007669"/>
    <property type="project" value="UniProtKB-SubCell"/>
</dbReference>
<keyword evidence="4" id="KW-0472">Membrane</keyword>
<organism evidence="5 6">
    <name type="scientific">Tetranychus urticae</name>
    <name type="common">Two-spotted spider mite</name>
    <dbReference type="NCBI Taxonomy" id="32264"/>
    <lineage>
        <taxon>Eukaryota</taxon>
        <taxon>Metazoa</taxon>
        <taxon>Ecdysozoa</taxon>
        <taxon>Arthropoda</taxon>
        <taxon>Chelicerata</taxon>
        <taxon>Arachnida</taxon>
        <taxon>Acari</taxon>
        <taxon>Acariformes</taxon>
        <taxon>Trombidiformes</taxon>
        <taxon>Prostigmata</taxon>
        <taxon>Eleutherengona</taxon>
        <taxon>Raphignathae</taxon>
        <taxon>Tetranychoidea</taxon>
        <taxon>Tetranychidae</taxon>
        <taxon>Tetranychus</taxon>
    </lineage>
</organism>
<proteinExistence type="predicted"/>
<dbReference type="SUPFAM" id="SSF57059">
    <property type="entry name" value="omega toxin-like"/>
    <property type="match status" value="1"/>
</dbReference>
<reference evidence="5" key="2">
    <citation type="submission" date="2015-06" db="UniProtKB">
        <authorList>
            <consortium name="EnsemblMetazoa"/>
        </authorList>
    </citation>
    <scope>IDENTIFICATION</scope>
</reference>
<keyword evidence="6" id="KW-1185">Reference proteome</keyword>
<dbReference type="Gene3D" id="4.10.40.10">
    <property type="match status" value="1"/>
</dbReference>
<dbReference type="EnsemblMetazoa" id="tetur08g03380.1">
    <property type="protein sequence ID" value="tetur08g03380.1"/>
    <property type="gene ID" value="tetur08g03380"/>
</dbReference>
<keyword evidence="4" id="KW-1133">Transmembrane helix</keyword>
<sequence length="131" mass="14819">MEHLTSMKHCSQLTVDSSKMVVKPFITTLRYRSLLFILVTFVIISTLFNVNAQAEGYYSTSDRHMASEMLEGVGDNLAKLFLAKKRSCIKRGAICDLKPDGCCGNSLCKCNLWGTNCRCQRIGLFQRWGRK</sequence>
<feature type="transmembrane region" description="Helical" evidence="4">
    <location>
        <begin position="29"/>
        <end position="48"/>
    </location>
</feature>
<dbReference type="Proteomes" id="UP000015104">
    <property type="component" value="Unassembled WGS sequence"/>
</dbReference>
<dbReference type="InterPro" id="IPR004169">
    <property type="entry name" value="Spidertoxin"/>
</dbReference>
<dbReference type="eggNOG" id="ENOG502S9WT">
    <property type="taxonomic scope" value="Eukaryota"/>
</dbReference>
<dbReference type="HOGENOM" id="CLU_1930209_0_0_1"/>
<keyword evidence="4" id="KW-0812">Transmembrane</keyword>
<evidence type="ECO:0000313" key="5">
    <source>
        <dbReference type="EnsemblMetazoa" id="tetur08g03380.1"/>
    </source>
</evidence>
<accession>T1KBA3</accession>
<evidence type="ECO:0000256" key="1">
    <source>
        <dbReference type="ARBA" id="ARBA00004613"/>
    </source>
</evidence>
<dbReference type="AlphaFoldDB" id="T1KBA3"/>
<gene>
    <name evidence="5" type="primary">107362695</name>
</gene>
<dbReference type="KEGG" id="tut:107362695"/>
<dbReference type="EMBL" id="CAEY01001946">
    <property type="status" value="NOT_ANNOTATED_CDS"/>
    <property type="molecule type" value="Genomic_DNA"/>
</dbReference>
<protein>
    <submittedName>
        <fullName evidence="5">Uncharacterized protein</fullName>
    </submittedName>
</protein>
<reference evidence="6" key="1">
    <citation type="submission" date="2011-08" db="EMBL/GenBank/DDBJ databases">
        <authorList>
            <person name="Rombauts S."/>
        </authorList>
    </citation>
    <scope>NUCLEOTIDE SEQUENCE</scope>
    <source>
        <strain evidence="6">London</strain>
    </source>
</reference>
<dbReference type="STRING" id="32264.T1KBA3"/>